<comment type="caution">
    <text evidence="2">The sequence shown here is derived from an EMBL/GenBank/DDBJ whole genome shotgun (WGS) entry which is preliminary data.</text>
</comment>
<reference evidence="2 3" key="1">
    <citation type="submission" date="2019-07" db="EMBL/GenBank/DDBJ databases">
        <title>Whole genome shotgun sequence of Empedobacter brevis NBRC 14943.</title>
        <authorList>
            <person name="Hosoyama A."/>
            <person name="Uohara A."/>
            <person name="Ohji S."/>
            <person name="Ichikawa N."/>
        </authorList>
    </citation>
    <scope>NUCLEOTIDE SEQUENCE [LARGE SCALE GENOMIC DNA]</scope>
    <source>
        <strain evidence="2 3">NBRC 14943</strain>
    </source>
</reference>
<feature type="signal peptide" evidence="1">
    <location>
        <begin position="1"/>
        <end position="20"/>
    </location>
</feature>
<gene>
    <name evidence="2" type="ORF">EB1_24680</name>
</gene>
<sequence length="394" mass="45306">MNKIKILCIAFLLAAVNMIAQSEKFEYRFSADIEKAIAKDTVSWKYQLGANEYSFIGNYKKTRETWDKNGVGIPKITKEDSIYFVGFTPVNAKDYIVERSKKEQIIIINEAHTNPNHRTFTQSLLQGLYDNGYRYLGLEALFDTLVNQRKFPTIESGYYTKEPEFGNLISTALHLGFTVFGYDDTGRNGKEREIAQARNIADFIKTHPYGKVLIHCGHDHVIEGTPNNAAWEKAMAGRLKEYTQTDPFTIGQTQFAERSDRKYNHPYIAMVNKEFPALLIDKNSNLFNGKKGNNQVDVRIIHPETRYINNRPDWLLNGGNRKEYYISQSKITQYPLLVLAYRKNEFKHDGVPTDMIEILENKPISPLILGKGNFEIIIKDSAYKVINNYNVQID</sequence>
<evidence type="ECO:0000256" key="1">
    <source>
        <dbReference type="SAM" id="SignalP"/>
    </source>
</evidence>
<evidence type="ECO:0000313" key="3">
    <source>
        <dbReference type="Proteomes" id="UP000321245"/>
    </source>
</evidence>
<keyword evidence="1" id="KW-0732">Signal</keyword>
<feature type="chain" id="PRO_5021739354" description="Polysaccharide deacetylase" evidence="1">
    <location>
        <begin position="21"/>
        <end position="394"/>
    </location>
</feature>
<evidence type="ECO:0000313" key="2">
    <source>
        <dbReference type="EMBL" id="GEM52678.1"/>
    </source>
</evidence>
<proteinExistence type="predicted"/>
<dbReference type="EMBL" id="BJXC01000018">
    <property type="protein sequence ID" value="GEM52678.1"/>
    <property type="molecule type" value="Genomic_DNA"/>
</dbReference>
<dbReference type="Proteomes" id="UP000321245">
    <property type="component" value="Unassembled WGS sequence"/>
</dbReference>
<evidence type="ECO:0008006" key="4">
    <source>
        <dbReference type="Google" id="ProtNLM"/>
    </source>
</evidence>
<dbReference type="AlphaFoldDB" id="A0A511NJK8"/>
<accession>A0A511NJK8</accession>
<dbReference type="RefSeq" id="WP_146810626.1">
    <property type="nucleotide sequence ID" value="NZ_BJXC01000018.1"/>
</dbReference>
<organism evidence="2 3">
    <name type="scientific">Empedobacter brevis NBRC 14943 = ATCC 43319</name>
    <dbReference type="NCBI Taxonomy" id="1218108"/>
    <lineage>
        <taxon>Bacteria</taxon>
        <taxon>Pseudomonadati</taxon>
        <taxon>Bacteroidota</taxon>
        <taxon>Flavobacteriia</taxon>
        <taxon>Flavobacteriales</taxon>
        <taxon>Weeksellaceae</taxon>
        <taxon>Empedobacter</taxon>
    </lineage>
</organism>
<name>A0A511NJK8_9FLAO</name>
<protein>
    <recommendedName>
        <fullName evidence="4">Polysaccharide deacetylase</fullName>
    </recommendedName>
</protein>
<keyword evidence="3" id="KW-1185">Reference proteome</keyword>